<evidence type="ECO:0000313" key="1">
    <source>
        <dbReference type="EMBL" id="ADQ47053.1"/>
    </source>
</evidence>
<keyword evidence="2" id="KW-1185">Reference proteome</keyword>
<dbReference type="HOGENOM" id="CLU_167413_0_0_9"/>
<dbReference type="KEGG" id="ckn:Calkro_2216"/>
<name>E4SH28_CALK2</name>
<organism evidence="1 2">
    <name type="scientific">Caldicellulosiruptor kronotskyensis (strain DSM 18902 / VKM B-2412 / 2002)</name>
    <dbReference type="NCBI Taxonomy" id="632348"/>
    <lineage>
        <taxon>Bacteria</taxon>
        <taxon>Bacillati</taxon>
        <taxon>Bacillota</taxon>
        <taxon>Bacillota incertae sedis</taxon>
        <taxon>Caldicellulosiruptorales</taxon>
        <taxon>Caldicellulosiruptoraceae</taxon>
        <taxon>Caldicellulosiruptor</taxon>
    </lineage>
</organism>
<reference evidence="1 2" key="2">
    <citation type="journal article" date="2011" name="J. Bacteriol.">
        <title>Complete genome sequences for the anaerobic, extremely thermophilic plant biomass-degrading bacteria Caldicellulosiruptor hydrothermalis, Caldicellulosiruptor kristjanssonii, Caldicellulosiruptor kronotskyensis, Caldicellulosiruptor owensenis, and Caldicellulosiruptor lactoaceticus.</title>
        <authorList>
            <person name="Blumer-Schuette S.E."/>
            <person name="Ozdemir I."/>
            <person name="Mistry D."/>
            <person name="Lucas S."/>
            <person name="Lapidus A."/>
            <person name="Cheng J.F."/>
            <person name="Goodwin L.A."/>
            <person name="Pitluck S."/>
            <person name="Land M.L."/>
            <person name="Hauser L.J."/>
            <person name="Woyke T."/>
            <person name="Mikhailova N."/>
            <person name="Pati A."/>
            <person name="Kyrpides N.C."/>
            <person name="Ivanova N."/>
            <person name="Detter J.C."/>
            <person name="Walston-Davenport K."/>
            <person name="Han S."/>
            <person name="Adams M.W."/>
            <person name="Kelly R.M."/>
        </authorList>
    </citation>
    <scope>NUCLEOTIDE SEQUENCE [LARGE SCALE GENOMIC DNA]</scope>
    <source>
        <strain evidence="2">DSM 18902 / VKM B-2412 / 2002</strain>
    </source>
</reference>
<evidence type="ECO:0000313" key="2">
    <source>
        <dbReference type="Proteomes" id="UP000006835"/>
    </source>
</evidence>
<protein>
    <submittedName>
        <fullName evidence="1">Uncharacterized protein</fullName>
    </submittedName>
</protein>
<accession>E4SH28</accession>
<dbReference type="Proteomes" id="UP000006835">
    <property type="component" value="Chromosome"/>
</dbReference>
<sequence length="118" mass="14207">MNVKKAFSELDEFIIVWCQAKNIKKESQVSMEWYNPEEKLVFTINIDIKPTNKEHLYRYFWSVMRYNFINTIKGKVFGIWKVKVKPFDIEYEFVIKDLKSYSLFKEGKTISGVFDEII</sequence>
<gene>
    <name evidence="1" type="ordered locus">Calkro_2216</name>
</gene>
<dbReference type="RefSeq" id="WP_013431125.1">
    <property type="nucleotide sequence ID" value="NC_014720.1"/>
</dbReference>
<dbReference type="PATRIC" id="fig|632348.3.peg.2333"/>
<reference key="1">
    <citation type="submission" date="2010-11" db="EMBL/GenBank/DDBJ databases">
        <title>Complete sequence of Caldicellulosiruptor kronotskyensis 2002.</title>
        <authorList>
            <consortium name="US DOE Joint Genome Institute"/>
            <person name="Lucas S."/>
            <person name="Copeland A."/>
            <person name="Lapidus A."/>
            <person name="Cheng J.-F."/>
            <person name="Bruce D."/>
            <person name="Goodwin L."/>
            <person name="Pitluck S."/>
            <person name="Davenport K."/>
            <person name="Detter J.C."/>
            <person name="Han C."/>
            <person name="Tapia R."/>
            <person name="Land M."/>
            <person name="Hauser L."/>
            <person name="Jeffries C."/>
            <person name="Kyrpides N."/>
            <person name="Ivanova N."/>
            <person name="Mikhailova N."/>
            <person name="Blumer-Schuette S.E."/>
            <person name="Kelly R.M."/>
            <person name="Woyke T."/>
        </authorList>
    </citation>
    <scope>NUCLEOTIDE SEQUENCE</scope>
    <source>
        <strain>2002</strain>
    </source>
</reference>
<dbReference type="AlphaFoldDB" id="E4SH28"/>
<proteinExistence type="predicted"/>
<dbReference type="EMBL" id="CP002330">
    <property type="protein sequence ID" value="ADQ47053.1"/>
    <property type="molecule type" value="Genomic_DNA"/>
</dbReference>